<evidence type="ECO:0000256" key="6">
    <source>
        <dbReference type="ARBA" id="ARBA00023125"/>
    </source>
</evidence>
<evidence type="ECO:0000256" key="3">
    <source>
        <dbReference type="ARBA" id="ARBA00022763"/>
    </source>
</evidence>
<reference evidence="10 11" key="1">
    <citation type="submission" date="2019-04" db="EMBL/GenBank/DDBJ databases">
        <title>Microbes associate with the intestines of laboratory mice.</title>
        <authorList>
            <person name="Navarre W."/>
            <person name="Wong E."/>
            <person name="Huang K."/>
            <person name="Tropini C."/>
            <person name="Ng K."/>
            <person name="Yu B."/>
        </authorList>
    </citation>
    <scope>NUCLEOTIDE SEQUENCE [LARGE SCALE GENOMIC DNA]</scope>
    <source>
        <strain evidence="10 11">NM07_P-09</strain>
    </source>
</reference>
<dbReference type="EC" id="3.4.-.-" evidence="8"/>
<comment type="caution">
    <text evidence="10">The sequence shown here is derived from an EMBL/GenBank/DDBJ whole genome shotgun (WGS) entry which is preliminary data.</text>
</comment>
<dbReference type="Gene3D" id="3.90.1680.10">
    <property type="entry name" value="SOS response associated peptidase-like"/>
    <property type="match status" value="1"/>
</dbReference>
<dbReference type="InterPro" id="IPR036590">
    <property type="entry name" value="SRAP-like"/>
</dbReference>
<name>A0A4S2F4E7_9ACTN</name>
<dbReference type="OrthoDB" id="9782620at2"/>
<evidence type="ECO:0000256" key="4">
    <source>
        <dbReference type="ARBA" id="ARBA00022801"/>
    </source>
</evidence>
<keyword evidence="11" id="KW-1185">Reference proteome</keyword>
<keyword evidence="4 8" id="KW-0378">Hydrolase</keyword>
<dbReference type="PANTHER" id="PTHR13604">
    <property type="entry name" value="DC12-RELATED"/>
    <property type="match status" value="1"/>
</dbReference>
<comment type="similarity">
    <text evidence="1 8">Belongs to the SOS response-associated peptidase family.</text>
</comment>
<keyword evidence="5" id="KW-0190">Covalent protein-DNA linkage</keyword>
<keyword evidence="2 8" id="KW-0645">Protease</keyword>
<dbReference type="GO" id="GO:0106300">
    <property type="term" value="P:protein-DNA covalent cross-linking repair"/>
    <property type="evidence" value="ECO:0007669"/>
    <property type="project" value="InterPro"/>
</dbReference>
<dbReference type="GO" id="GO:0016829">
    <property type="term" value="F:lyase activity"/>
    <property type="evidence" value="ECO:0007669"/>
    <property type="project" value="UniProtKB-KW"/>
</dbReference>
<dbReference type="InterPro" id="IPR003738">
    <property type="entry name" value="SRAP"/>
</dbReference>
<dbReference type="Proteomes" id="UP000310263">
    <property type="component" value="Unassembled WGS sequence"/>
</dbReference>
<dbReference type="GO" id="GO:0006508">
    <property type="term" value="P:proteolysis"/>
    <property type="evidence" value="ECO:0007669"/>
    <property type="project" value="UniProtKB-KW"/>
</dbReference>
<dbReference type="RefSeq" id="WP_136011914.1">
    <property type="nucleotide sequence ID" value="NZ_SRYE01000001.1"/>
</dbReference>
<evidence type="ECO:0000256" key="5">
    <source>
        <dbReference type="ARBA" id="ARBA00023124"/>
    </source>
</evidence>
<proteinExistence type="inferred from homology"/>
<keyword evidence="6" id="KW-0238">DNA-binding</keyword>
<dbReference type="GO" id="GO:0003697">
    <property type="term" value="F:single-stranded DNA binding"/>
    <property type="evidence" value="ECO:0007669"/>
    <property type="project" value="InterPro"/>
</dbReference>
<dbReference type="AlphaFoldDB" id="A0A4S2F4E7"/>
<dbReference type="SUPFAM" id="SSF143081">
    <property type="entry name" value="BB1717-like"/>
    <property type="match status" value="1"/>
</dbReference>
<feature type="region of interest" description="Disordered" evidence="9">
    <location>
        <begin position="84"/>
        <end position="113"/>
    </location>
</feature>
<evidence type="ECO:0000313" key="10">
    <source>
        <dbReference type="EMBL" id="TGY63287.1"/>
    </source>
</evidence>
<accession>A0A4S2F4E7</accession>
<keyword evidence="3" id="KW-0227">DNA damage</keyword>
<dbReference type="Pfam" id="PF02586">
    <property type="entry name" value="SRAP"/>
    <property type="match status" value="1"/>
</dbReference>
<keyword evidence="7" id="KW-0456">Lyase</keyword>
<evidence type="ECO:0000313" key="11">
    <source>
        <dbReference type="Proteomes" id="UP000310263"/>
    </source>
</evidence>
<sequence length="270" mass="29036">MQRPQEVAVMCGRFVPLTLRQVMAVLQSLARGRATGDYSDVPLGGLWNVAEKDAFPGAQAQLILPYALAERASLVDPALQVSADPLTPGAMDPEARPAAPPGGPAPDAMGPDELTAAPMSWGFSVPWKARGTVFNTRIETALGDLQQGYGFWKDPIEHGRCVVPCRRFFEASDIETVTSKRSGKQIKRIYSFSSPDAQVTLLGAVSDGQVFSIVTTEPNATMAPIHRRMPLVLEPEEVAIWLGPHFASLANRSATPLSSEPEDPGQATLF</sequence>
<gene>
    <name evidence="10" type="ORF">E5334_01945</name>
</gene>
<protein>
    <recommendedName>
        <fullName evidence="8">Abasic site processing protein</fullName>
        <ecNumber evidence="8">3.4.-.-</ecNumber>
    </recommendedName>
</protein>
<organism evidence="10 11">
    <name type="scientific">Muricaecibacterium torontonense</name>
    <dbReference type="NCBI Taxonomy" id="3032871"/>
    <lineage>
        <taxon>Bacteria</taxon>
        <taxon>Bacillati</taxon>
        <taxon>Actinomycetota</taxon>
        <taxon>Coriobacteriia</taxon>
        <taxon>Coriobacteriales</taxon>
        <taxon>Atopobiaceae</taxon>
        <taxon>Muricaecibacterium</taxon>
    </lineage>
</organism>
<evidence type="ECO:0000256" key="1">
    <source>
        <dbReference type="ARBA" id="ARBA00008136"/>
    </source>
</evidence>
<dbReference type="GO" id="GO:0008233">
    <property type="term" value="F:peptidase activity"/>
    <property type="evidence" value="ECO:0007669"/>
    <property type="project" value="UniProtKB-KW"/>
</dbReference>
<dbReference type="EMBL" id="SRYE01000001">
    <property type="protein sequence ID" value="TGY63287.1"/>
    <property type="molecule type" value="Genomic_DNA"/>
</dbReference>
<evidence type="ECO:0000256" key="9">
    <source>
        <dbReference type="SAM" id="MobiDB-lite"/>
    </source>
</evidence>
<dbReference type="PANTHER" id="PTHR13604:SF0">
    <property type="entry name" value="ABASIC SITE PROCESSING PROTEIN HMCES"/>
    <property type="match status" value="1"/>
</dbReference>
<evidence type="ECO:0000256" key="8">
    <source>
        <dbReference type="RuleBase" id="RU364100"/>
    </source>
</evidence>
<evidence type="ECO:0000256" key="7">
    <source>
        <dbReference type="ARBA" id="ARBA00023239"/>
    </source>
</evidence>
<evidence type="ECO:0000256" key="2">
    <source>
        <dbReference type="ARBA" id="ARBA00022670"/>
    </source>
</evidence>